<keyword evidence="7" id="KW-1185">Reference proteome</keyword>
<sequence length="1188" mass="132600">MAYWQFDYRPAPAARAGAYRRKYGTTWWGKQFLEALERADNTGRLSRGKTYANKGLVLNIDSTGPGSLTAQIQGSMPRPYGISMNWEPWTEEQANTILTEIKTNPALLARLLAGELPDSLITTLRAHNLSIFPEDFYDLGLGCSCPDYATPCKHQAALLYVIAADIDGDPFQLFRLRGLDLKTALEELRGGEPDTTEITPFDDLLQDIADPPEYRWNEEDHRTLHFSALTDAGWRAVAKLPADPPFDGDGSLVNFLDTLYAKTARSAARQYHDGKKQPIVANLLPSGGRLELHLDANLGLDCLVSYNDQDEPLFEITSGSEFLVWLTRIETIDRHFLDAEARTLLLFFQLARRMAETRAYVPDLLSTADGATLLRYVPATNDAAARELLTRAYALASPVLLYAENAEGETKEFLPEEAPRALLSFLLGLLVSDATAGVHHDAPARRLFLLDNPQRFSIVGTQGFPKAMRRWLSELHLADRDYQPVFRIREDGDELLVDILINERAGTQVPGEFFEWQKSDAGQGSAGLDVLTLLGGLARHFPDLESYLASSGAEPLRYQVETFTPVLMAVLPTMEALGLTVMLPTALRKLLRPSLGLRADSREETEAFELSGIISLDNILSFSWQAALGDKDLSETQFRDLLQRANGLVKLAEGYAFVDPTEVAKLLQQLNDGPPELKQHERLHAVFTEEHEGRPVRLSTKLRKRIEALRSGKPTKVPAGIKATLRPYQQVGFDWLYANGQLGLGSVLADDMGLGKTLQVITLLEKYREEGALTKDKALVVVPTSLLGNWRREIERFAPELRPGIYHGTGRTMPATDDFDVLLTTYGVLRSEEKTFTSRKWKVMVIDESQAIKNPAAKQTKAVKKVKAPVRIAMSGTPVENKLLDYWSLLDYTLPKFLGSKAYFKKTYARPIQGERDQAVANRFRRLTAPFVMRRLKTDKSIISDLPDKVVQTETCSLTAEQTAVYQSILDENMRLVEESEGIDRQGLVLKLITALKQCCNHPVQFLKRGNPTFAASGKAGLLRDRLEGILTAGDKVLIFTQYRTMGELLGQMIQEEFGIEVPFLHGGCSTGQREEMIDRFQNDPACPIFLLSIKAAGTGLNLTAANHVIHYDLWWNPAVENQATDRAYRIGQERTVFVHRLVTENTFEDKIDALIQSKRDLADLSVGSGESFVGRMSNAELAELVRL</sequence>
<dbReference type="Pfam" id="PF12419">
    <property type="entry name" value="DUF3670"/>
    <property type="match status" value="1"/>
</dbReference>
<dbReference type="SUPFAM" id="SSF52540">
    <property type="entry name" value="P-loop containing nucleoside triphosphate hydrolases"/>
    <property type="match status" value="2"/>
</dbReference>
<keyword evidence="1" id="KW-0378">Hydrolase</keyword>
<accession>A0A5C7F2Y3</accession>
<feature type="domain" description="SWIM-type" evidence="3">
    <location>
        <begin position="128"/>
        <end position="163"/>
    </location>
</feature>
<dbReference type="PROSITE" id="PS51192">
    <property type="entry name" value="HELICASE_ATP_BIND_1"/>
    <property type="match status" value="1"/>
</dbReference>
<keyword evidence="6" id="KW-0347">Helicase</keyword>
<dbReference type="EMBL" id="VOXD01000051">
    <property type="protein sequence ID" value="TXF84722.1"/>
    <property type="molecule type" value="Genomic_DNA"/>
</dbReference>
<name>A0A5C7F2Y3_9BACT</name>
<dbReference type="Gene3D" id="3.40.50.300">
    <property type="entry name" value="P-loop containing nucleotide triphosphate hydrolases"/>
    <property type="match status" value="1"/>
</dbReference>
<dbReference type="AlphaFoldDB" id="A0A5C7F2Y3"/>
<dbReference type="SMART" id="SM00490">
    <property type="entry name" value="HELICc"/>
    <property type="match status" value="1"/>
</dbReference>
<reference evidence="6 7" key="1">
    <citation type="submission" date="2019-08" db="EMBL/GenBank/DDBJ databases">
        <title>Lewinella sp. strain SSH13 Genome sequencing and assembly.</title>
        <authorList>
            <person name="Kim I."/>
        </authorList>
    </citation>
    <scope>NUCLEOTIDE SEQUENCE [LARGE SCALE GENOMIC DNA]</scope>
    <source>
        <strain evidence="6 7">SSH13</strain>
    </source>
</reference>
<dbReference type="InterPro" id="IPR038718">
    <property type="entry name" value="SNF2-like_sf"/>
</dbReference>
<keyword evidence="6" id="KW-0067">ATP-binding</keyword>
<gene>
    <name evidence="6" type="ORF">FUA23_20995</name>
</gene>
<evidence type="ECO:0000259" key="4">
    <source>
        <dbReference type="PROSITE" id="PS51192"/>
    </source>
</evidence>
<proteinExistence type="predicted"/>
<protein>
    <submittedName>
        <fullName evidence="6">DEAD/DEAH box helicase</fullName>
    </submittedName>
</protein>
<evidence type="ECO:0000259" key="5">
    <source>
        <dbReference type="PROSITE" id="PS51194"/>
    </source>
</evidence>
<dbReference type="GO" id="GO:0016787">
    <property type="term" value="F:hydrolase activity"/>
    <property type="evidence" value="ECO:0007669"/>
    <property type="project" value="UniProtKB-KW"/>
</dbReference>
<dbReference type="Proteomes" id="UP000321907">
    <property type="component" value="Unassembled WGS sequence"/>
</dbReference>
<dbReference type="Pfam" id="PF00271">
    <property type="entry name" value="Helicase_C"/>
    <property type="match status" value="1"/>
</dbReference>
<dbReference type="PROSITE" id="PS51194">
    <property type="entry name" value="HELICASE_CTER"/>
    <property type="match status" value="1"/>
</dbReference>
<dbReference type="InterPro" id="IPR022138">
    <property type="entry name" value="DUF3670"/>
</dbReference>
<dbReference type="InterPro" id="IPR049730">
    <property type="entry name" value="SNF2/RAD54-like_C"/>
</dbReference>
<evidence type="ECO:0000259" key="3">
    <source>
        <dbReference type="PROSITE" id="PS50966"/>
    </source>
</evidence>
<dbReference type="PROSITE" id="PS50966">
    <property type="entry name" value="ZF_SWIM"/>
    <property type="match status" value="1"/>
</dbReference>
<organism evidence="6 7">
    <name type="scientific">Neolewinella aurantiaca</name>
    <dbReference type="NCBI Taxonomy" id="2602767"/>
    <lineage>
        <taxon>Bacteria</taxon>
        <taxon>Pseudomonadati</taxon>
        <taxon>Bacteroidota</taxon>
        <taxon>Saprospiria</taxon>
        <taxon>Saprospirales</taxon>
        <taxon>Lewinellaceae</taxon>
        <taxon>Neolewinella</taxon>
    </lineage>
</organism>
<dbReference type="InterPro" id="IPR000330">
    <property type="entry name" value="SNF2_N"/>
</dbReference>
<dbReference type="GO" id="GO:0008270">
    <property type="term" value="F:zinc ion binding"/>
    <property type="evidence" value="ECO:0007669"/>
    <property type="project" value="UniProtKB-KW"/>
</dbReference>
<dbReference type="OrthoDB" id="9760715at2"/>
<dbReference type="Pfam" id="PF00176">
    <property type="entry name" value="SNF2-rel_dom"/>
    <property type="match status" value="1"/>
</dbReference>
<dbReference type="SMART" id="SM00487">
    <property type="entry name" value="DEXDc"/>
    <property type="match status" value="1"/>
</dbReference>
<comment type="caution">
    <text evidence="6">The sequence shown here is derived from an EMBL/GenBank/DDBJ whole genome shotgun (WGS) entry which is preliminary data.</text>
</comment>
<dbReference type="CDD" id="cd18012">
    <property type="entry name" value="DEXQc_arch_SWI2_SNF2"/>
    <property type="match status" value="1"/>
</dbReference>
<dbReference type="PANTHER" id="PTHR10799">
    <property type="entry name" value="SNF2/RAD54 HELICASE FAMILY"/>
    <property type="match status" value="1"/>
</dbReference>
<keyword evidence="2" id="KW-0863">Zinc-finger</keyword>
<dbReference type="InterPro" id="IPR007527">
    <property type="entry name" value="Znf_SWIM"/>
</dbReference>
<keyword evidence="6" id="KW-0547">Nucleotide-binding</keyword>
<feature type="domain" description="Helicase C-terminal" evidence="5">
    <location>
        <begin position="1022"/>
        <end position="1181"/>
    </location>
</feature>
<keyword evidence="2" id="KW-0479">Metal-binding</keyword>
<evidence type="ECO:0000256" key="2">
    <source>
        <dbReference type="PROSITE-ProRule" id="PRU00325"/>
    </source>
</evidence>
<dbReference type="GO" id="GO:0004386">
    <property type="term" value="F:helicase activity"/>
    <property type="evidence" value="ECO:0007669"/>
    <property type="project" value="UniProtKB-KW"/>
</dbReference>
<dbReference type="CDD" id="cd18793">
    <property type="entry name" value="SF2_C_SNF"/>
    <property type="match status" value="1"/>
</dbReference>
<evidence type="ECO:0000313" key="6">
    <source>
        <dbReference type="EMBL" id="TXF84722.1"/>
    </source>
</evidence>
<evidence type="ECO:0000313" key="7">
    <source>
        <dbReference type="Proteomes" id="UP000321907"/>
    </source>
</evidence>
<evidence type="ECO:0000256" key="1">
    <source>
        <dbReference type="ARBA" id="ARBA00022801"/>
    </source>
</evidence>
<dbReference type="InterPro" id="IPR001650">
    <property type="entry name" value="Helicase_C-like"/>
</dbReference>
<feature type="domain" description="Helicase ATP-binding" evidence="4">
    <location>
        <begin position="737"/>
        <end position="896"/>
    </location>
</feature>
<dbReference type="InterPro" id="IPR027417">
    <property type="entry name" value="P-loop_NTPase"/>
</dbReference>
<dbReference type="Gene3D" id="3.40.50.10810">
    <property type="entry name" value="Tandem AAA-ATPase domain"/>
    <property type="match status" value="1"/>
</dbReference>
<dbReference type="RefSeq" id="WP_147932745.1">
    <property type="nucleotide sequence ID" value="NZ_VOXD01000051.1"/>
</dbReference>
<keyword evidence="2" id="KW-0862">Zinc</keyword>
<dbReference type="InterPro" id="IPR014001">
    <property type="entry name" value="Helicase_ATP-bd"/>
</dbReference>
<dbReference type="GO" id="GO:0005524">
    <property type="term" value="F:ATP binding"/>
    <property type="evidence" value="ECO:0007669"/>
    <property type="project" value="InterPro"/>
</dbReference>